<gene>
    <name evidence="6" type="ORF">GRI68_11950</name>
</gene>
<evidence type="ECO:0000256" key="3">
    <source>
        <dbReference type="ARBA" id="ARBA00022989"/>
    </source>
</evidence>
<keyword evidence="7" id="KW-1185">Reference proteome</keyword>
<name>A0A6I4U8S3_9SPHN</name>
<evidence type="ECO:0000313" key="6">
    <source>
        <dbReference type="EMBL" id="MXP10892.1"/>
    </source>
</evidence>
<protein>
    <submittedName>
        <fullName evidence="6">Disulfide bond formation protein B</fullName>
    </submittedName>
</protein>
<comment type="caution">
    <text evidence="6">The sequence shown here is derived from an EMBL/GenBank/DDBJ whole genome shotgun (WGS) entry which is preliminary data.</text>
</comment>
<dbReference type="Proteomes" id="UP000429229">
    <property type="component" value="Unassembled WGS sequence"/>
</dbReference>
<proteinExistence type="predicted"/>
<dbReference type="InterPro" id="IPR024199">
    <property type="entry name" value="Uncharacterised_DsbB"/>
</dbReference>
<evidence type="ECO:0000256" key="5">
    <source>
        <dbReference type="SAM" id="Phobius"/>
    </source>
</evidence>
<dbReference type="OrthoDB" id="9808637at2"/>
<dbReference type="AlphaFoldDB" id="A0A6I4U8S3"/>
<evidence type="ECO:0000256" key="4">
    <source>
        <dbReference type="ARBA" id="ARBA00023136"/>
    </source>
</evidence>
<keyword evidence="2 5" id="KW-0812">Transmembrane</keyword>
<sequence length="163" mass="17479">MPRPKTAATALRTARSVALLVPCFLLGGALISQYVFGLYPCEMCWWQRYPHIAAIVFGILAFALKPARWPIALAALAVLVSGLIGAFHAGVEYGWWEGITGCASAVDFGNGDPLEAIMNADLIRCDVAPWSLLGISLAGWNFLFSSAGALIVFALLIKTRRPA</sequence>
<feature type="transmembrane region" description="Helical" evidence="5">
    <location>
        <begin position="47"/>
        <end position="64"/>
    </location>
</feature>
<feature type="transmembrane region" description="Helical" evidence="5">
    <location>
        <begin position="71"/>
        <end position="91"/>
    </location>
</feature>
<dbReference type="InterPro" id="IPR003752">
    <property type="entry name" value="DiS_bond_form_DsbB/BdbC"/>
</dbReference>
<dbReference type="EMBL" id="WTYR01000001">
    <property type="protein sequence ID" value="MXP10892.1"/>
    <property type="molecule type" value="Genomic_DNA"/>
</dbReference>
<evidence type="ECO:0000256" key="1">
    <source>
        <dbReference type="ARBA" id="ARBA00004141"/>
    </source>
</evidence>
<dbReference type="Gene3D" id="1.20.1550.10">
    <property type="entry name" value="DsbB-like"/>
    <property type="match status" value="1"/>
</dbReference>
<keyword evidence="3 5" id="KW-1133">Transmembrane helix</keyword>
<dbReference type="GO" id="GO:0015035">
    <property type="term" value="F:protein-disulfide reductase activity"/>
    <property type="evidence" value="ECO:0007669"/>
    <property type="project" value="InterPro"/>
</dbReference>
<evidence type="ECO:0000313" key="7">
    <source>
        <dbReference type="Proteomes" id="UP000429229"/>
    </source>
</evidence>
<dbReference type="InterPro" id="IPR023380">
    <property type="entry name" value="DsbB-like_sf"/>
</dbReference>
<evidence type="ECO:0000256" key="2">
    <source>
        <dbReference type="ARBA" id="ARBA00022692"/>
    </source>
</evidence>
<comment type="subcellular location">
    <subcellularLocation>
        <location evidence="1">Membrane</location>
        <topology evidence="1">Multi-pass membrane protein</topology>
    </subcellularLocation>
</comment>
<feature type="transmembrane region" description="Helical" evidence="5">
    <location>
        <begin position="137"/>
        <end position="157"/>
    </location>
</feature>
<dbReference type="GO" id="GO:0016020">
    <property type="term" value="C:membrane"/>
    <property type="evidence" value="ECO:0007669"/>
    <property type="project" value="UniProtKB-SubCell"/>
</dbReference>
<dbReference type="PIRSF" id="PIRSF033913">
    <property type="entry name" value="S-S_format_DsbB"/>
    <property type="match status" value="1"/>
</dbReference>
<dbReference type="SUPFAM" id="SSF158442">
    <property type="entry name" value="DsbB-like"/>
    <property type="match status" value="1"/>
</dbReference>
<accession>A0A6I4U8S3</accession>
<keyword evidence="4 5" id="KW-0472">Membrane</keyword>
<reference evidence="6 7" key="1">
    <citation type="submission" date="2019-12" db="EMBL/GenBank/DDBJ databases">
        <title>Genomic-based taxomic classification of the family Erythrobacteraceae.</title>
        <authorList>
            <person name="Xu L."/>
        </authorList>
    </citation>
    <scope>NUCLEOTIDE SEQUENCE [LARGE SCALE GENOMIC DNA]</scope>
    <source>
        <strain evidence="6 7">LMG 29519</strain>
    </source>
</reference>
<dbReference type="GO" id="GO:0006457">
    <property type="term" value="P:protein folding"/>
    <property type="evidence" value="ECO:0007669"/>
    <property type="project" value="InterPro"/>
</dbReference>
<dbReference type="Pfam" id="PF02600">
    <property type="entry name" value="DsbB"/>
    <property type="match status" value="1"/>
</dbReference>
<dbReference type="RefSeq" id="WP_160617449.1">
    <property type="nucleotide sequence ID" value="NZ_WTYR01000001.1"/>
</dbReference>
<organism evidence="6 7">
    <name type="scientific">Alteriqipengyuania halimionae</name>
    <dbReference type="NCBI Taxonomy" id="1926630"/>
    <lineage>
        <taxon>Bacteria</taxon>
        <taxon>Pseudomonadati</taxon>
        <taxon>Pseudomonadota</taxon>
        <taxon>Alphaproteobacteria</taxon>
        <taxon>Sphingomonadales</taxon>
        <taxon>Erythrobacteraceae</taxon>
        <taxon>Alteriqipengyuania</taxon>
    </lineage>
</organism>